<dbReference type="Pfam" id="PF00512">
    <property type="entry name" value="HisKA"/>
    <property type="match status" value="1"/>
</dbReference>
<dbReference type="PANTHER" id="PTHR43065">
    <property type="entry name" value="SENSOR HISTIDINE KINASE"/>
    <property type="match status" value="1"/>
</dbReference>
<dbReference type="InterPro" id="IPR000700">
    <property type="entry name" value="PAS-assoc_C"/>
</dbReference>
<keyword evidence="9" id="KW-0808">Transferase</keyword>
<dbReference type="CDD" id="cd00130">
    <property type="entry name" value="PAS"/>
    <property type="match status" value="1"/>
</dbReference>
<dbReference type="Pfam" id="PF00072">
    <property type="entry name" value="Response_reg"/>
    <property type="match status" value="1"/>
</dbReference>
<dbReference type="InterPro" id="IPR001789">
    <property type="entry name" value="Sig_transdc_resp-reg_receiver"/>
</dbReference>
<dbReference type="SUPFAM" id="SSF55874">
    <property type="entry name" value="ATPase domain of HSP90 chaperone/DNA topoisomerase II/histidine kinase"/>
    <property type="match status" value="1"/>
</dbReference>
<dbReference type="NCBIfam" id="TIGR00229">
    <property type="entry name" value="sensory_box"/>
    <property type="match status" value="1"/>
</dbReference>
<dbReference type="InterPro" id="IPR003661">
    <property type="entry name" value="HisK_dim/P_dom"/>
</dbReference>
<dbReference type="Pfam" id="PF02518">
    <property type="entry name" value="HATPase_c"/>
    <property type="match status" value="1"/>
</dbReference>
<dbReference type="RefSeq" id="WP_036003099.1">
    <property type="nucleotide sequence ID" value="NZ_CP012746.1"/>
</dbReference>
<dbReference type="PROSITE" id="PS50112">
    <property type="entry name" value="PAS"/>
    <property type="match status" value="1"/>
</dbReference>
<gene>
    <name evidence="9" type="ORF">K788_0008424</name>
</gene>
<feature type="domain" description="Histidine kinase" evidence="5">
    <location>
        <begin position="162"/>
        <end position="390"/>
    </location>
</feature>
<feature type="domain" description="Response regulatory" evidence="6">
    <location>
        <begin position="410"/>
        <end position="526"/>
    </location>
</feature>
<dbReference type="GO" id="GO:0000155">
    <property type="term" value="F:phosphorelay sensor kinase activity"/>
    <property type="evidence" value="ECO:0007669"/>
    <property type="project" value="InterPro"/>
</dbReference>
<dbReference type="Gene3D" id="3.30.450.20">
    <property type="entry name" value="PAS domain"/>
    <property type="match status" value="1"/>
</dbReference>
<dbReference type="InterPro" id="IPR035965">
    <property type="entry name" value="PAS-like_dom_sf"/>
</dbReference>
<evidence type="ECO:0000313" key="10">
    <source>
        <dbReference type="Proteomes" id="UP000019146"/>
    </source>
</evidence>
<dbReference type="EC" id="2.7.13.3" evidence="2"/>
<protein>
    <recommendedName>
        <fullName evidence="2">histidine kinase</fullName>
        <ecNumber evidence="2">2.7.13.3</ecNumber>
    </recommendedName>
</protein>
<feature type="domain" description="PAS" evidence="7">
    <location>
        <begin position="21"/>
        <end position="94"/>
    </location>
</feature>
<reference evidence="9 10" key="1">
    <citation type="journal article" date="2014" name="Genome Announc.">
        <title>Draft Genome Sequence of the Haloacid-Degrading Burkholderia caribensis Strain MBA4.</title>
        <authorList>
            <person name="Pan Y."/>
            <person name="Kong K.F."/>
            <person name="Tsang J.S."/>
        </authorList>
    </citation>
    <scope>NUCLEOTIDE SEQUENCE [LARGE SCALE GENOMIC DNA]</scope>
    <source>
        <strain evidence="9 10">MBA4</strain>
    </source>
</reference>
<dbReference type="GeneID" id="69968480"/>
<dbReference type="InterPro" id="IPR005467">
    <property type="entry name" value="His_kinase_dom"/>
</dbReference>
<dbReference type="PROSITE" id="PS50110">
    <property type="entry name" value="RESPONSE_REGULATORY"/>
    <property type="match status" value="1"/>
</dbReference>
<dbReference type="SMART" id="SM00086">
    <property type="entry name" value="PAC"/>
    <property type="match status" value="1"/>
</dbReference>
<dbReference type="Proteomes" id="UP000019146">
    <property type="component" value="Chromosome 1"/>
</dbReference>
<evidence type="ECO:0000259" key="5">
    <source>
        <dbReference type="PROSITE" id="PS50109"/>
    </source>
</evidence>
<dbReference type="Pfam" id="PF13426">
    <property type="entry name" value="PAS_9"/>
    <property type="match status" value="1"/>
</dbReference>
<dbReference type="PRINTS" id="PR00344">
    <property type="entry name" value="BCTRLSENSOR"/>
</dbReference>
<evidence type="ECO:0000259" key="7">
    <source>
        <dbReference type="PROSITE" id="PS50112"/>
    </source>
</evidence>
<evidence type="ECO:0000256" key="3">
    <source>
        <dbReference type="ARBA" id="ARBA00022553"/>
    </source>
</evidence>
<proteinExistence type="predicted"/>
<evidence type="ECO:0000256" key="1">
    <source>
        <dbReference type="ARBA" id="ARBA00000085"/>
    </source>
</evidence>
<sequence length="533" mass="58724">MDTNRTLTTIRSGAHQISDHRDDIFFAAVSKTRMPMVVTDPNLPDNPVIFANHAFLRMTGYELPEIIGTNCRFLQGPETDRATIDEVRDAVTHRREIATEVLNYRKDGSTFWNALFISPVFNEQGELVYFFGSQLDVSRRRDAEDALHQAQKMEALGQLTGGIAHDFNNLLQVMAGYVDVLQMGIEGNAQGPVMAQSLDRIRGAVTKATTLTQQLLAFARKQKLVGRPVNLNTLADSMVELARRTLGENVSLKTEYENGLGNCRVDSTQLEVALLNVLLNARDALANQRDGVVTVRTETVELEQQAMVGFADLRTGRYVSIAISDNGCGIPPEILDRVMDPFFTTKDEGKGTGLGLSMVYGFAKQSGGAVNLYSEPGVGTTLRLYFPAVEGNVQRRPSAPKAIEKAGDETILIVDDRVEVAEVAQAMLEQIGYRTRVVLNTKEAMEILQDGTTVDLLFTDLIMPGNMNGVMLAREARRLQPKIKVLLTTGYADASLERTDANGSEFDMIHKPYRRAELARKVRIVLNGPTGVG</sequence>
<dbReference type="SMART" id="SM00387">
    <property type="entry name" value="HATPase_c"/>
    <property type="match status" value="1"/>
</dbReference>
<comment type="catalytic activity">
    <reaction evidence="1">
        <text>ATP + protein L-histidine = ADP + protein N-phospho-L-histidine.</text>
        <dbReference type="EC" id="2.7.13.3"/>
    </reaction>
</comment>
<feature type="modified residue" description="4-aspartylphosphate" evidence="4">
    <location>
        <position position="460"/>
    </location>
</feature>
<dbReference type="SUPFAM" id="SSF55785">
    <property type="entry name" value="PYP-like sensor domain (PAS domain)"/>
    <property type="match status" value="1"/>
</dbReference>
<dbReference type="PROSITE" id="PS50109">
    <property type="entry name" value="HIS_KIN"/>
    <property type="match status" value="1"/>
</dbReference>
<dbReference type="Gene3D" id="3.30.565.10">
    <property type="entry name" value="Histidine kinase-like ATPase, C-terminal domain"/>
    <property type="match status" value="1"/>
</dbReference>
<dbReference type="InterPro" id="IPR003594">
    <property type="entry name" value="HATPase_dom"/>
</dbReference>
<organism evidence="9 10">
    <name type="scientific">Paraburkholderia caribensis MBA4</name>
    <dbReference type="NCBI Taxonomy" id="1323664"/>
    <lineage>
        <taxon>Bacteria</taxon>
        <taxon>Pseudomonadati</taxon>
        <taxon>Pseudomonadota</taxon>
        <taxon>Betaproteobacteria</taxon>
        <taxon>Burkholderiales</taxon>
        <taxon>Burkholderiaceae</taxon>
        <taxon>Paraburkholderia</taxon>
    </lineage>
</organism>
<dbReference type="NCBIfam" id="NF010076">
    <property type="entry name" value="PRK13557.1"/>
    <property type="match status" value="1"/>
</dbReference>
<evidence type="ECO:0000259" key="8">
    <source>
        <dbReference type="PROSITE" id="PS50113"/>
    </source>
</evidence>
<dbReference type="CDD" id="cd00082">
    <property type="entry name" value="HisKA"/>
    <property type="match status" value="1"/>
</dbReference>
<evidence type="ECO:0000256" key="2">
    <source>
        <dbReference type="ARBA" id="ARBA00012438"/>
    </source>
</evidence>
<dbReference type="Gene3D" id="3.40.50.2300">
    <property type="match status" value="1"/>
</dbReference>
<dbReference type="SMART" id="SM00091">
    <property type="entry name" value="PAS"/>
    <property type="match status" value="1"/>
</dbReference>
<accession>A0A0P0R7I3</accession>
<evidence type="ECO:0000256" key="4">
    <source>
        <dbReference type="PROSITE-ProRule" id="PRU00169"/>
    </source>
</evidence>
<dbReference type="InterPro" id="IPR000014">
    <property type="entry name" value="PAS"/>
</dbReference>
<dbReference type="KEGG" id="bcai:K788_0008424"/>
<dbReference type="InterPro" id="IPR004358">
    <property type="entry name" value="Sig_transdc_His_kin-like_C"/>
</dbReference>
<dbReference type="PANTHER" id="PTHR43065:SF42">
    <property type="entry name" value="TWO-COMPONENT SENSOR PPRA"/>
    <property type="match status" value="1"/>
</dbReference>
<dbReference type="EMBL" id="CP012746">
    <property type="protein sequence ID" value="ALL64292.1"/>
    <property type="molecule type" value="Genomic_DNA"/>
</dbReference>
<dbReference type="Gene3D" id="1.10.287.130">
    <property type="match status" value="1"/>
</dbReference>
<dbReference type="InterPro" id="IPR011006">
    <property type="entry name" value="CheY-like_superfamily"/>
</dbReference>
<dbReference type="PROSITE" id="PS50113">
    <property type="entry name" value="PAC"/>
    <property type="match status" value="1"/>
</dbReference>
<evidence type="ECO:0000259" key="6">
    <source>
        <dbReference type="PROSITE" id="PS50110"/>
    </source>
</evidence>
<dbReference type="InterPro" id="IPR001610">
    <property type="entry name" value="PAC"/>
</dbReference>
<evidence type="ECO:0000313" key="9">
    <source>
        <dbReference type="EMBL" id="ALL64292.1"/>
    </source>
</evidence>
<dbReference type="SUPFAM" id="SSF52172">
    <property type="entry name" value="CheY-like"/>
    <property type="match status" value="1"/>
</dbReference>
<dbReference type="InterPro" id="IPR036097">
    <property type="entry name" value="HisK_dim/P_sf"/>
</dbReference>
<name>A0A0P0R7I3_9BURK</name>
<dbReference type="AlphaFoldDB" id="A0A0P0R7I3"/>
<dbReference type="SUPFAM" id="SSF47384">
    <property type="entry name" value="Homodimeric domain of signal transducing histidine kinase"/>
    <property type="match status" value="1"/>
</dbReference>
<feature type="domain" description="PAC" evidence="8">
    <location>
        <begin position="95"/>
        <end position="149"/>
    </location>
</feature>
<dbReference type="SMART" id="SM00448">
    <property type="entry name" value="REC"/>
    <property type="match status" value="1"/>
</dbReference>
<keyword evidence="9" id="KW-0418">Kinase</keyword>
<dbReference type="InterPro" id="IPR036890">
    <property type="entry name" value="HATPase_C_sf"/>
</dbReference>
<dbReference type="SMART" id="SM00388">
    <property type="entry name" value="HisKA"/>
    <property type="match status" value="1"/>
</dbReference>
<keyword evidence="3 4" id="KW-0597">Phosphoprotein</keyword>